<keyword evidence="3 8" id="KW-0808">Transferase</keyword>
<dbReference type="PROSITE" id="PS51509">
    <property type="entry name" value="PHOSPHAGEN_KINASE_N"/>
    <property type="match status" value="1"/>
</dbReference>
<feature type="binding site" evidence="8">
    <location>
        <begin position="343"/>
        <end position="348"/>
    </location>
    <ligand>
        <name>ATP</name>
        <dbReference type="ChEBI" id="CHEBI:30616"/>
    </ligand>
</feature>
<reference evidence="11" key="1">
    <citation type="journal article" date="2014" name="Nature">
        <title>Elephant shark genome provides unique insights into gnathostome evolution.</title>
        <authorList>
            <consortium name="International Elephant Shark Genome Sequencing Consortium"/>
            <person name="Venkatesh B."/>
            <person name="Lee A.P."/>
            <person name="Ravi V."/>
            <person name="Maurya A.K."/>
            <person name="Lian M.M."/>
            <person name="Swann J.B."/>
            <person name="Ohta Y."/>
            <person name="Flajnik M.F."/>
            <person name="Sutoh Y."/>
            <person name="Kasahara M."/>
            <person name="Hoon S."/>
            <person name="Gangu V."/>
            <person name="Roy S.W."/>
            <person name="Irimia M."/>
            <person name="Korzh V."/>
            <person name="Kondrychyn I."/>
            <person name="Lim Z.W."/>
            <person name="Tay B.H."/>
            <person name="Tohari S."/>
            <person name="Kong K.W."/>
            <person name="Ho S."/>
            <person name="Lorente-Galdos B."/>
            <person name="Quilez J."/>
            <person name="Marques-Bonet T."/>
            <person name="Raney B.J."/>
            <person name="Ingham P.W."/>
            <person name="Tay A."/>
            <person name="Hillier L.W."/>
            <person name="Minx P."/>
            <person name="Boehm T."/>
            <person name="Wilson R.K."/>
            <person name="Brenner S."/>
            <person name="Warren W.C."/>
        </authorList>
    </citation>
    <scope>NUCLEOTIDE SEQUENCE</scope>
    <source>
        <tissue evidence="11">Heart</tissue>
    </source>
</reference>
<comment type="similarity">
    <text evidence="1 7">Belongs to the ATP:guanido phosphotransferase family.</text>
</comment>
<dbReference type="SUPFAM" id="SSF55931">
    <property type="entry name" value="Glutamine synthetase/guanido kinase"/>
    <property type="match status" value="1"/>
</dbReference>
<dbReference type="InterPro" id="IPR036802">
    <property type="entry name" value="ATP-guanido_PTrfase_N_sf"/>
</dbReference>
<feature type="domain" description="Phosphagen kinase N-terminal" evidence="9">
    <location>
        <begin position="35"/>
        <end position="121"/>
    </location>
</feature>
<dbReference type="AlphaFoldDB" id="V9KVM0"/>
<dbReference type="Pfam" id="PF02807">
    <property type="entry name" value="ATP-gua_PtransN"/>
    <property type="match status" value="1"/>
</dbReference>
<accession>V9KVM0</accession>
<dbReference type="PANTHER" id="PTHR11547">
    <property type="entry name" value="ARGININE OR CREATINE KINASE"/>
    <property type="match status" value="1"/>
</dbReference>
<dbReference type="GO" id="GO:0046314">
    <property type="term" value="P:phosphocreatine biosynthetic process"/>
    <property type="evidence" value="ECO:0007669"/>
    <property type="project" value="InterPro"/>
</dbReference>
<dbReference type="InterPro" id="IPR014746">
    <property type="entry name" value="Gln_synth/guanido_kin_cat_dom"/>
</dbReference>
<dbReference type="GeneID" id="103178013"/>
<dbReference type="FunFam" id="3.30.590.10:FF:000026">
    <property type="entry name" value="Creatine kinase B-type"/>
    <property type="match status" value="1"/>
</dbReference>
<feature type="domain" description="Phosphagen kinase C-terminal" evidence="10">
    <location>
        <begin position="148"/>
        <end position="390"/>
    </location>
</feature>
<protein>
    <recommendedName>
        <fullName evidence="2">creatine kinase</fullName>
        <ecNumber evidence="2">2.7.3.2</ecNumber>
    </recommendedName>
</protein>
<dbReference type="SUPFAM" id="SSF48034">
    <property type="entry name" value="Guanido kinase N-terminal domain"/>
    <property type="match status" value="1"/>
</dbReference>
<dbReference type="Gene3D" id="3.30.590.10">
    <property type="entry name" value="Glutamine synthetase/guanido kinase, catalytic domain"/>
    <property type="match status" value="1"/>
</dbReference>
<dbReference type="EMBL" id="JW870202">
    <property type="protein sequence ID" value="AFP02720.1"/>
    <property type="molecule type" value="mRNA"/>
</dbReference>
<dbReference type="OrthoDB" id="432281at2759"/>
<dbReference type="RefSeq" id="XP_042188618.1">
    <property type="nucleotide sequence ID" value="XM_042332684.1"/>
</dbReference>
<dbReference type="GO" id="GO:0005524">
    <property type="term" value="F:ATP binding"/>
    <property type="evidence" value="ECO:0007669"/>
    <property type="project" value="UniProtKB-UniRule"/>
</dbReference>
<dbReference type="InterPro" id="IPR022413">
    <property type="entry name" value="ATP-guanido_PTrfase_N"/>
</dbReference>
<evidence type="ECO:0000256" key="4">
    <source>
        <dbReference type="ARBA" id="ARBA00022741"/>
    </source>
</evidence>
<feature type="binding site" evidence="8">
    <location>
        <position position="259"/>
    </location>
    <ligand>
        <name>ATP</name>
        <dbReference type="ChEBI" id="CHEBI:30616"/>
    </ligand>
</feature>
<organism evidence="11">
    <name type="scientific">Callorhinchus milii</name>
    <name type="common">Ghost shark</name>
    <dbReference type="NCBI Taxonomy" id="7868"/>
    <lineage>
        <taxon>Eukaryota</taxon>
        <taxon>Metazoa</taxon>
        <taxon>Chordata</taxon>
        <taxon>Craniata</taxon>
        <taxon>Vertebrata</taxon>
        <taxon>Chondrichthyes</taxon>
        <taxon>Holocephali</taxon>
        <taxon>Chimaeriformes</taxon>
        <taxon>Callorhinchidae</taxon>
        <taxon>Callorhinchus</taxon>
    </lineage>
</organism>
<feature type="binding site" evidence="8">
    <location>
        <begin position="315"/>
        <end position="319"/>
    </location>
    <ligand>
        <name>ATP</name>
        <dbReference type="ChEBI" id="CHEBI:30616"/>
    </ligand>
</feature>
<evidence type="ECO:0000256" key="7">
    <source>
        <dbReference type="PROSITE-ProRule" id="PRU00842"/>
    </source>
</evidence>
<evidence type="ECO:0000256" key="2">
    <source>
        <dbReference type="ARBA" id="ARBA00012231"/>
    </source>
</evidence>
<dbReference type="PROSITE" id="PS51510">
    <property type="entry name" value="PHOSPHAGEN_KINASE_C"/>
    <property type="match status" value="1"/>
</dbReference>
<evidence type="ECO:0000256" key="5">
    <source>
        <dbReference type="ARBA" id="ARBA00022777"/>
    </source>
</evidence>
<evidence type="ECO:0000256" key="1">
    <source>
        <dbReference type="ARBA" id="ARBA00006798"/>
    </source>
</evidence>
<proteinExistence type="evidence at transcript level"/>
<feature type="binding site" evidence="8">
    <location>
        <begin position="151"/>
        <end position="155"/>
    </location>
    <ligand>
        <name>ATP</name>
        <dbReference type="ChEBI" id="CHEBI:30616"/>
    </ligand>
</feature>
<dbReference type="InterPro" id="IPR022414">
    <property type="entry name" value="ATP-guanido_PTrfase_cat"/>
</dbReference>
<dbReference type="FunFam" id="1.10.135.10:FF:000005">
    <property type="entry name" value="Glycocyamine kinase beta chain"/>
    <property type="match status" value="1"/>
</dbReference>
<dbReference type="PANTHER" id="PTHR11547:SF52">
    <property type="entry name" value="CREATINE KINASE"/>
    <property type="match status" value="1"/>
</dbReference>
<dbReference type="KEGG" id="cmk:103178013"/>
<dbReference type="Pfam" id="PF00217">
    <property type="entry name" value="ATP-gua_Ptrans"/>
    <property type="match status" value="1"/>
</dbReference>
<sequence>MWKLKPPLDTPLSLKYKHILEQRIPIDPATLINLKRLSAEEEFPNLSRSCTNMAKVLTLQMYKRLRVKATKSGFTLDDIIQPGVDNPDNLSGRAAGCVAGDEESYDVFREFFDPLIELCHPGYQQIKMHRSDMNPENFKGGADFDEQYVLSCRICTGRNVEDYSFPPHCSRGERRALEKLAIQALIELSSEFNGTYYSLNTLGEEEQKRLTSAGILHEDPLSPLMVSSGMARDWPDARGVWHNNDKNFIVWVNKEDHLRIISMQQGGNMTQVFQRYCFGLKKLEEIYRKKRHPFIFKYYLGYVLTCPSELGTGLRASVHLKLDHISKHQKFSEILQRLRLERHFIGDTHTSAEKNIYSICNSDTIGFTEVELLQMVVDGIKLLITMDKCIEQGAVVDDLIPAQK</sequence>
<dbReference type="GO" id="GO:0004111">
    <property type="term" value="F:creatine kinase activity"/>
    <property type="evidence" value="ECO:0007669"/>
    <property type="project" value="UniProtKB-EC"/>
</dbReference>
<evidence type="ECO:0000313" key="11">
    <source>
        <dbReference type="EMBL" id="AFP02720.1"/>
    </source>
</evidence>
<dbReference type="Gene3D" id="1.10.135.10">
    <property type="entry name" value="ATP:guanido phosphotransferase, N-terminal domain"/>
    <property type="match status" value="1"/>
</dbReference>
<comment type="caution">
    <text evidence="8">Lacks conserved residue(s) required for the propagation of feature annotation.</text>
</comment>
<keyword evidence="5 8" id="KW-0418">Kinase</keyword>
<evidence type="ECO:0000259" key="9">
    <source>
        <dbReference type="PROSITE" id="PS51509"/>
    </source>
</evidence>
<evidence type="ECO:0000256" key="3">
    <source>
        <dbReference type="ARBA" id="ARBA00022679"/>
    </source>
</evidence>
<keyword evidence="6 8" id="KW-0067">ATP-binding</keyword>
<keyword evidence="4 8" id="KW-0547">Nucleotide-binding</keyword>
<dbReference type="GO" id="GO:0005615">
    <property type="term" value="C:extracellular space"/>
    <property type="evidence" value="ECO:0007669"/>
    <property type="project" value="TreeGrafter"/>
</dbReference>
<dbReference type="EC" id="2.7.3.2" evidence="2"/>
<evidence type="ECO:0000256" key="8">
    <source>
        <dbReference type="PROSITE-ProRule" id="PRU00843"/>
    </source>
</evidence>
<evidence type="ECO:0000256" key="6">
    <source>
        <dbReference type="ARBA" id="ARBA00022840"/>
    </source>
</evidence>
<dbReference type="InterPro" id="IPR000749">
    <property type="entry name" value="ATP-guanido_PTrfase"/>
</dbReference>
<name>V9KVM0_CALMI</name>
<evidence type="ECO:0000259" key="10">
    <source>
        <dbReference type="PROSITE" id="PS51510"/>
    </source>
</evidence>